<feature type="domain" description="Biotin carboxylation" evidence="8">
    <location>
        <begin position="1"/>
        <end position="443"/>
    </location>
</feature>
<name>A0A917ENV1_9BACI</name>
<dbReference type="EC" id="6.3.4.14" evidence="1"/>
<dbReference type="FunFam" id="3.30.1490.20:FF:000003">
    <property type="entry name" value="acetyl-CoA carboxylase isoform X1"/>
    <property type="match status" value="1"/>
</dbReference>
<dbReference type="GO" id="GO:0005524">
    <property type="term" value="F:ATP binding"/>
    <property type="evidence" value="ECO:0007669"/>
    <property type="project" value="UniProtKB-UniRule"/>
</dbReference>
<keyword evidence="3 6" id="KW-0547">Nucleotide-binding</keyword>
<dbReference type="PROSITE" id="PS00866">
    <property type="entry name" value="CPSASE_1"/>
    <property type="match status" value="1"/>
</dbReference>
<dbReference type="InterPro" id="IPR011764">
    <property type="entry name" value="Biotin_carboxylation_dom"/>
</dbReference>
<dbReference type="PANTHER" id="PTHR18866">
    <property type="entry name" value="CARBOXYLASE:PYRUVATE/ACETYL-COA/PROPIONYL-COA CARBOXYLASE"/>
    <property type="match status" value="1"/>
</dbReference>
<dbReference type="InterPro" id="IPR011761">
    <property type="entry name" value="ATP-grasp"/>
</dbReference>
<dbReference type="InterPro" id="IPR016185">
    <property type="entry name" value="PreATP-grasp_dom_sf"/>
</dbReference>
<dbReference type="Pfam" id="PF02786">
    <property type="entry name" value="CPSase_L_D2"/>
    <property type="match status" value="1"/>
</dbReference>
<comment type="caution">
    <text evidence="9">The sequence shown here is derived from an EMBL/GenBank/DDBJ whole genome shotgun (WGS) entry which is preliminary data.</text>
</comment>
<dbReference type="InterPro" id="IPR005481">
    <property type="entry name" value="BC-like_N"/>
</dbReference>
<dbReference type="SUPFAM" id="SSF56059">
    <property type="entry name" value="Glutathione synthetase ATP-binding domain-like"/>
    <property type="match status" value="1"/>
</dbReference>
<accession>A0A917ENV1</accession>
<dbReference type="GO" id="GO:0004075">
    <property type="term" value="F:biotin carboxylase activity"/>
    <property type="evidence" value="ECO:0007669"/>
    <property type="project" value="UniProtKB-EC"/>
</dbReference>
<evidence type="ECO:0000256" key="5">
    <source>
        <dbReference type="ARBA" id="ARBA00023267"/>
    </source>
</evidence>
<dbReference type="NCBIfam" id="NF006367">
    <property type="entry name" value="PRK08591.1"/>
    <property type="match status" value="1"/>
</dbReference>
<dbReference type="PROSITE" id="PS50979">
    <property type="entry name" value="BC"/>
    <property type="match status" value="1"/>
</dbReference>
<dbReference type="PANTHER" id="PTHR18866:SF33">
    <property type="entry name" value="METHYLCROTONOYL-COA CARBOXYLASE SUBUNIT ALPHA, MITOCHONDRIAL-RELATED"/>
    <property type="match status" value="1"/>
</dbReference>
<reference evidence="9" key="2">
    <citation type="submission" date="2020-09" db="EMBL/GenBank/DDBJ databases">
        <authorList>
            <person name="Sun Q."/>
            <person name="Zhou Y."/>
        </authorList>
    </citation>
    <scope>NUCLEOTIDE SEQUENCE</scope>
    <source>
        <strain evidence="9">CGMCC 1.12698</strain>
    </source>
</reference>
<keyword evidence="10" id="KW-1185">Reference proteome</keyword>
<organism evidence="9 10">
    <name type="scientific">Priestia taiwanensis</name>
    <dbReference type="NCBI Taxonomy" id="1347902"/>
    <lineage>
        <taxon>Bacteria</taxon>
        <taxon>Bacillati</taxon>
        <taxon>Bacillota</taxon>
        <taxon>Bacilli</taxon>
        <taxon>Bacillales</taxon>
        <taxon>Bacillaceae</taxon>
        <taxon>Priestia</taxon>
    </lineage>
</organism>
<evidence type="ECO:0000259" key="8">
    <source>
        <dbReference type="PROSITE" id="PS50979"/>
    </source>
</evidence>
<keyword evidence="5" id="KW-0092">Biotin</keyword>
<gene>
    <name evidence="9" type="ORF">GCM10007140_09340</name>
</gene>
<evidence type="ECO:0000313" key="10">
    <source>
        <dbReference type="Proteomes" id="UP000605259"/>
    </source>
</evidence>
<dbReference type="InterPro" id="IPR050856">
    <property type="entry name" value="Biotin_carboxylase_complex"/>
</dbReference>
<dbReference type="Gene3D" id="3.30.470.20">
    <property type="entry name" value="ATP-grasp fold, B domain"/>
    <property type="match status" value="1"/>
</dbReference>
<evidence type="ECO:0000256" key="6">
    <source>
        <dbReference type="PROSITE-ProRule" id="PRU00409"/>
    </source>
</evidence>
<sequence>MINKLLIANRGEIAVRIIKTCKKMGIQTVAVYSTAEEDAMHVQLADEAYCIGGPRVQESYVNAEKILEVARNASVDAIHPGYGFLSENAHFASQCIEAGIIFIGPSASHLQSMGNKIEARKMMKEAGLPVVPGCDEAIADVDKAVALAKEIGYPVMLKAAGGGGGIGMQLIQNEQELETAFVSTQKKAQMFFNNSEMYIEKLITNAHHIEIQLLGDKYGNIIHLFERDCSLQRRNQKVIEETLSPFISDETRTKMGKCAVAAASYIGYENAGTMEFLVDENQHFYFLEMNTRLQVEHPVTECITGLDLVEQQIYIAQGNGLSVKQTSILPNGHAIEARIYAEDPTTFYPSPGTITHVALPSNIRIDHYIQPNMKVTPFYDPMLAKVIAYAETREEAISHLHTALMQCDIQGIKTNIPLLLELLTDRDVVKGVYTTDFITKRGAARK</sequence>
<dbReference type="Pfam" id="PF00289">
    <property type="entry name" value="Biotin_carb_N"/>
    <property type="match status" value="1"/>
</dbReference>
<dbReference type="InterPro" id="IPR005482">
    <property type="entry name" value="Biotin_COase_C"/>
</dbReference>
<evidence type="ECO:0000256" key="2">
    <source>
        <dbReference type="ARBA" id="ARBA00022598"/>
    </source>
</evidence>
<dbReference type="RefSeq" id="WP_188387256.1">
    <property type="nucleotide sequence ID" value="NZ_BMFK01000001.1"/>
</dbReference>
<dbReference type="Proteomes" id="UP000605259">
    <property type="component" value="Unassembled WGS sequence"/>
</dbReference>
<dbReference type="GO" id="GO:0046872">
    <property type="term" value="F:metal ion binding"/>
    <property type="evidence" value="ECO:0007669"/>
    <property type="project" value="InterPro"/>
</dbReference>
<dbReference type="FunFam" id="3.40.50.20:FF:000010">
    <property type="entry name" value="Propionyl-CoA carboxylase subunit alpha"/>
    <property type="match status" value="1"/>
</dbReference>
<dbReference type="SMART" id="SM00878">
    <property type="entry name" value="Biotin_carb_C"/>
    <property type="match status" value="1"/>
</dbReference>
<protein>
    <recommendedName>
        <fullName evidence="1">biotin carboxylase</fullName>
        <ecNumber evidence="1">6.3.4.14</ecNumber>
    </recommendedName>
</protein>
<keyword evidence="4 6" id="KW-0067">ATP-binding</keyword>
<feature type="domain" description="ATP-grasp" evidence="7">
    <location>
        <begin position="120"/>
        <end position="317"/>
    </location>
</feature>
<dbReference type="InterPro" id="IPR005479">
    <property type="entry name" value="CPAse_ATP-bd"/>
</dbReference>
<proteinExistence type="predicted"/>
<evidence type="ECO:0000313" key="9">
    <source>
        <dbReference type="EMBL" id="GGE61148.1"/>
    </source>
</evidence>
<dbReference type="Pfam" id="PF02785">
    <property type="entry name" value="Biotin_carb_C"/>
    <property type="match status" value="1"/>
</dbReference>
<evidence type="ECO:0000256" key="3">
    <source>
        <dbReference type="ARBA" id="ARBA00022741"/>
    </source>
</evidence>
<evidence type="ECO:0000256" key="4">
    <source>
        <dbReference type="ARBA" id="ARBA00022840"/>
    </source>
</evidence>
<dbReference type="PROSITE" id="PS00867">
    <property type="entry name" value="CPSASE_2"/>
    <property type="match status" value="1"/>
</dbReference>
<evidence type="ECO:0000259" key="7">
    <source>
        <dbReference type="PROSITE" id="PS50975"/>
    </source>
</evidence>
<evidence type="ECO:0000256" key="1">
    <source>
        <dbReference type="ARBA" id="ARBA00013263"/>
    </source>
</evidence>
<dbReference type="SUPFAM" id="SSF52440">
    <property type="entry name" value="PreATP-grasp domain"/>
    <property type="match status" value="1"/>
</dbReference>
<dbReference type="PROSITE" id="PS50975">
    <property type="entry name" value="ATP_GRASP"/>
    <property type="match status" value="1"/>
</dbReference>
<dbReference type="InterPro" id="IPR011054">
    <property type="entry name" value="Rudment_hybrid_motif"/>
</dbReference>
<reference evidence="9" key="1">
    <citation type="journal article" date="2014" name="Int. J. Syst. Evol. Microbiol.">
        <title>Complete genome sequence of Corynebacterium casei LMG S-19264T (=DSM 44701T), isolated from a smear-ripened cheese.</title>
        <authorList>
            <consortium name="US DOE Joint Genome Institute (JGI-PGF)"/>
            <person name="Walter F."/>
            <person name="Albersmeier A."/>
            <person name="Kalinowski J."/>
            <person name="Ruckert C."/>
        </authorList>
    </citation>
    <scope>NUCLEOTIDE SEQUENCE</scope>
    <source>
        <strain evidence="9">CGMCC 1.12698</strain>
    </source>
</reference>
<dbReference type="SUPFAM" id="SSF51246">
    <property type="entry name" value="Rudiment single hybrid motif"/>
    <property type="match status" value="1"/>
</dbReference>
<keyword evidence="2" id="KW-0436">Ligase</keyword>
<dbReference type="AlphaFoldDB" id="A0A917ENV1"/>
<dbReference type="EMBL" id="BMFK01000001">
    <property type="protein sequence ID" value="GGE61148.1"/>
    <property type="molecule type" value="Genomic_DNA"/>
</dbReference>